<feature type="domain" description="Peptidase S9 prolyl oligopeptidase catalytic" evidence="2">
    <location>
        <begin position="270"/>
        <end position="343"/>
    </location>
</feature>
<sequence>MVVGSPSGIARAGSPLGCTDRTERVTTAGYAFISADYQLLPPATGNDIVKDVQDLLEFMISRDFKIGSTFRVDPNAIAVAGSSAGGLCAYLAAIHCKNPAPKAVVSLYGMGADYLTPHYLTPKTKPFFRGREILDPSDFTPYLHPNHLPKPASASTPDRSLSPFTSLEHTADSALAYHPQTYTIPGYPANPRMLLTRLYLQLGVFIDYYTGVHEDGGISCILREALPSTSTSPTTLTEQEAADAEKDVVLRLLVPLALHPLFPQLSVTSAWPPTFFMHGTHDTAVPVEESRALARRLRRRGVTVELHELEGAEHSFDYEEGAEQAFVDLFTEVQAFLDRNIGKAS</sequence>
<reference evidence="4" key="2">
    <citation type="submission" date="2021-10" db="EMBL/GenBank/DDBJ databases">
        <title>Phylogenomics reveals ancestral predisposition of the termite-cultivated fungus Termitomyces towards a domesticated lifestyle.</title>
        <authorList>
            <person name="Auxier B."/>
            <person name="Grum-Grzhimaylo A."/>
            <person name="Cardenas M.E."/>
            <person name="Lodge J.D."/>
            <person name="Laessoe T."/>
            <person name="Pedersen O."/>
            <person name="Smith M.E."/>
            <person name="Kuyper T.W."/>
            <person name="Franco-Molano E.A."/>
            <person name="Baroni T.J."/>
            <person name="Aanen D.K."/>
        </authorList>
    </citation>
    <scope>NUCLEOTIDE SEQUENCE</scope>
    <source>
        <strain evidence="4">D49</strain>
    </source>
</reference>
<evidence type="ECO:0000256" key="1">
    <source>
        <dbReference type="ARBA" id="ARBA00022801"/>
    </source>
</evidence>
<evidence type="ECO:0000313" key="4">
    <source>
        <dbReference type="EMBL" id="KAG5652256.1"/>
    </source>
</evidence>
<proteinExistence type="predicted"/>
<evidence type="ECO:0000313" key="5">
    <source>
        <dbReference type="Proteomes" id="UP000717328"/>
    </source>
</evidence>
<reference evidence="4" key="1">
    <citation type="submission" date="2021-02" db="EMBL/GenBank/DDBJ databases">
        <authorList>
            <person name="Nieuwenhuis M."/>
            <person name="Van De Peppel L.J.J."/>
        </authorList>
    </citation>
    <scope>NUCLEOTIDE SEQUENCE</scope>
    <source>
        <strain evidence="4">D49</strain>
    </source>
</reference>
<dbReference type="GO" id="GO:0008236">
    <property type="term" value="F:serine-type peptidase activity"/>
    <property type="evidence" value="ECO:0007669"/>
    <property type="project" value="InterPro"/>
</dbReference>
<dbReference type="Pfam" id="PF00326">
    <property type="entry name" value="Peptidase_S9"/>
    <property type="match status" value="1"/>
</dbReference>
<gene>
    <name evidence="4" type="ORF">H0H81_005609</name>
</gene>
<dbReference type="AlphaFoldDB" id="A0A9P7KH51"/>
<keyword evidence="5" id="KW-1185">Reference proteome</keyword>
<dbReference type="Pfam" id="PF20434">
    <property type="entry name" value="BD-FAE"/>
    <property type="match status" value="1"/>
</dbReference>
<organism evidence="4 5">
    <name type="scientific">Sphagnurus paluster</name>
    <dbReference type="NCBI Taxonomy" id="117069"/>
    <lineage>
        <taxon>Eukaryota</taxon>
        <taxon>Fungi</taxon>
        <taxon>Dikarya</taxon>
        <taxon>Basidiomycota</taxon>
        <taxon>Agaricomycotina</taxon>
        <taxon>Agaricomycetes</taxon>
        <taxon>Agaricomycetidae</taxon>
        <taxon>Agaricales</taxon>
        <taxon>Tricholomatineae</taxon>
        <taxon>Lyophyllaceae</taxon>
        <taxon>Sphagnurus</taxon>
    </lineage>
</organism>
<keyword evidence="1" id="KW-0378">Hydrolase</keyword>
<dbReference type="EMBL" id="JABCKI010000143">
    <property type="protein sequence ID" value="KAG5652256.1"/>
    <property type="molecule type" value="Genomic_DNA"/>
</dbReference>
<dbReference type="InterPro" id="IPR049492">
    <property type="entry name" value="BD-FAE-like_dom"/>
</dbReference>
<protein>
    <recommendedName>
        <fullName evidence="6">Alpha/beta-hydrolase</fullName>
    </recommendedName>
</protein>
<dbReference type="PANTHER" id="PTHR48081:SF3">
    <property type="entry name" value="ALPHA_BETA HYDROLASE FOLD-3 DOMAIN-CONTAINING PROTEIN"/>
    <property type="match status" value="1"/>
</dbReference>
<dbReference type="GO" id="GO:0006508">
    <property type="term" value="P:proteolysis"/>
    <property type="evidence" value="ECO:0007669"/>
    <property type="project" value="InterPro"/>
</dbReference>
<dbReference type="InterPro" id="IPR029058">
    <property type="entry name" value="AB_hydrolase_fold"/>
</dbReference>
<feature type="domain" description="BD-FAE-like" evidence="3">
    <location>
        <begin position="22"/>
        <end position="97"/>
    </location>
</feature>
<accession>A0A9P7KH51</accession>
<name>A0A9P7KH51_9AGAR</name>
<dbReference type="Proteomes" id="UP000717328">
    <property type="component" value="Unassembled WGS sequence"/>
</dbReference>
<dbReference type="OrthoDB" id="19653at2759"/>
<dbReference type="InterPro" id="IPR050300">
    <property type="entry name" value="GDXG_lipolytic_enzyme"/>
</dbReference>
<dbReference type="SUPFAM" id="SSF53474">
    <property type="entry name" value="alpha/beta-Hydrolases"/>
    <property type="match status" value="1"/>
</dbReference>
<dbReference type="InterPro" id="IPR001375">
    <property type="entry name" value="Peptidase_S9_cat"/>
</dbReference>
<evidence type="ECO:0000259" key="3">
    <source>
        <dbReference type="Pfam" id="PF20434"/>
    </source>
</evidence>
<evidence type="ECO:0008006" key="6">
    <source>
        <dbReference type="Google" id="ProtNLM"/>
    </source>
</evidence>
<dbReference type="PANTHER" id="PTHR48081">
    <property type="entry name" value="AB HYDROLASE SUPERFAMILY PROTEIN C4A8.06C"/>
    <property type="match status" value="1"/>
</dbReference>
<evidence type="ECO:0000259" key="2">
    <source>
        <dbReference type="Pfam" id="PF00326"/>
    </source>
</evidence>
<comment type="caution">
    <text evidence="4">The sequence shown here is derived from an EMBL/GenBank/DDBJ whole genome shotgun (WGS) entry which is preliminary data.</text>
</comment>
<dbReference type="Gene3D" id="3.40.50.1820">
    <property type="entry name" value="alpha/beta hydrolase"/>
    <property type="match status" value="2"/>
</dbReference>